<gene>
    <name evidence="1" type="ORF">MarDSR_125</name>
</gene>
<organism evidence="1">
    <name type="scientific">Marseillevirus sp</name>
    <dbReference type="NCBI Taxonomy" id="2809551"/>
    <lineage>
        <taxon>Viruses</taxon>
        <taxon>Varidnaviria</taxon>
        <taxon>Bamfordvirae</taxon>
        <taxon>Nucleocytoviricota</taxon>
        <taxon>Megaviricetes</taxon>
        <taxon>Pimascovirales</taxon>
        <taxon>Pimascovirales incertae sedis</taxon>
        <taxon>Marseilleviridae</taxon>
        <taxon>Marseillevirus</taxon>
    </lineage>
</organism>
<reference evidence="1" key="1">
    <citation type="submission" date="2023-07" db="EMBL/GenBank/DDBJ databases">
        <authorList>
            <person name="Xia Y."/>
        </authorList>
    </citation>
    <scope>NUCLEOTIDE SEQUENCE</scope>
    <source>
        <strain evidence="1">E</strain>
    </source>
</reference>
<protein>
    <submittedName>
        <fullName evidence="1">Uncharacterized protein</fullName>
    </submittedName>
</protein>
<sequence length="224" mass="25238">MSLQEVSVIFQNAADLQVFERASTEFLVSLSGNARGVEVSGKTASRLVSEIYGCNPPSSELTEETILNFRKQKHIADYTESALQSLGEFVQWRLEKKTREHSERLLKYSGINDDTREEVTGLALEMLQHKFGQRGTIASCALAACFLFPSSLNHKFRGLLLTASIQAQKKTARSWVRKNYPEVSLSLKDKPYDIFKKVAIAILLRHKSRAMDTRISFWAPPALV</sequence>
<proteinExistence type="predicted"/>
<dbReference type="EMBL" id="OR343189">
    <property type="protein sequence ID" value="WNL50164.1"/>
    <property type="molecule type" value="Genomic_DNA"/>
</dbReference>
<name>A0AA96EM63_9VIRU</name>
<accession>A0AA96EM63</accession>
<evidence type="ECO:0000313" key="1">
    <source>
        <dbReference type="EMBL" id="WNL50164.1"/>
    </source>
</evidence>